<feature type="domain" description="CBS" evidence="4">
    <location>
        <begin position="211"/>
        <end position="267"/>
    </location>
</feature>
<dbReference type="SMART" id="SM00100">
    <property type="entry name" value="cNMP"/>
    <property type="match status" value="1"/>
</dbReference>
<dbReference type="PANTHER" id="PTHR43080">
    <property type="entry name" value="CBS DOMAIN-CONTAINING PROTEIN CBSX3, MITOCHONDRIAL"/>
    <property type="match status" value="1"/>
</dbReference>
<dbReference type="Gene3D" id="2.60.120.10">
    <property type="entry name" value="Jelly Rolls"/>
    <property type="match status" value="1"/>
</dbReference>
<organism evidence="5 6">
    <name type="scientific">Actibacterium pelagium</name>
    <dbReference type="NCBI Taxonomy" id="2029103"/>
    <lineage>
        <taxon>Bacteria</taxon>
        <taxon>Pseudomonadati</taxon>
        <taxon>Pseudomonadota</taxon>
        <taxon>Alphaproteobacteria</taxon>
        <taxon>Rhodobacterales</taxon>
        <taxon>Roseobacteraceae</taxon>
        <taxon>Actibacterium</taxon>
    </lineage>
</organism>
<evidence type="ECO:0000313" key="6">
    <source>
        <dbReference type="Proteomes" id="UP000606730"/>
    </source>
</evidence>
<dbReference type="Proteomes" id="UP000606730">
    <property type="component" value="Unassembled WGS sequence"/>
</dbReference>
<sequence length="606" mass="66142">MSEIAEIAGFLSHVHPYDSLSPEELNRVAGLFRRKTFAAGERIYRYGDPLEGLYVVEGGAVRITDTNGETVSHLGSRNSFGERGLSRGGLAATSAEAGEDTCVLILPAAEFRALGIAHPSFQRFFDRTRPTEPRKTDLNTSSVSTLMARNPVHCTPEDTVATASKRMRDRRISCLGVIENEKLVGILTHSDLVDRVMAEGLPYSQPVAKVMTENPITLASSAIGSDVLHVMLERKIGHLPVVDNGRFVGIVTQTDLTRFQAISSAALVQDVAAANTAEELAEVTARIPQLLVQLVAAGNRHEVVTRLITNIADACTRRLLALATEKLGPAPVPWLWLACGSQGRQEQTGVSDQDNCLFLHDDVTDADMPYFQELAKFVTDGLDVCGYIYCPGDMMATNPRWCQPVRVWREYFRGWIDKPDPMAQMLASVMYDLRPIGGDESLFEGLQKETLERSAANSIFVAHMASNALKHTPPLGLLRGIATIRSGEHKNHLDMKHNGVVPVVDLGRIYALQGKLTEVNTRARLEAAIDAHVVSETGGADLLAAYDLIANERLEHQAAQIKNGQAPDNFLSPSDLSDFQRSHLRDAFVVIRSMQSALGHGRAAPG</sequence>
<evidence type="ECO:0000313" key="5">
    <source>
        <dbReference type="EMBL" id="GGE60540.1"/>
    </source>
</evidence>
<proteinExistence type="predicted"/>
<dbReference type="PROSITE" id="PS51371">
    <property type="entry name" value="CBS"/>
    <property type="match status" value="2"/>
</dbReference>
<dbReference type="InterPro" id="IPR018490">
    <property type="entry name" value="cNMP-bd_dom_sf"/>
</dbReference>
<reference evidence="5" key="2">
    <citation type="submission" date="2020-09" db="EMBL/GenBank/DDBJ databases">
        <authorList>
            <person name="Sun Q."/>
            <person name="Zhou Y."/>
        </authorList>
    </citation>
    <scope>NUCLEOTIDE SEQUENCE</scope>
    <source>
        <strain evidence="5">CGMCC 1.16012</strain>
    </source>
</reference>
<dbReference type="InterPro" id="IPR051257">
    <property type="entry name" value="Diverse_CBS-Domain"/>
</dbReference>
<dbReference type="SUPFAM" id="SSF81301">
    <property type="entry name" value="Nucleotidyltransferase"/>
    <property type="match status" value="1"/>
</dbReference>
<keyword evidence="1 2" id="KW-0129">CBS domain</keyword>
<dbReference type="InterPro" id="IPR005105">
    <property type="entry name" value="GlnD_Uridyltrans_N"/>
</dbReference>
<reference evidence="5" key="1">
    <citation type="journal article" date="2014" name="Int. J. Syst. Evol. Microbiol.">
        <title>Complete genome sequence of Corynebacterium casei LMG S-19264T (=DSM 44701T), isolated from a smear-ripened cheese.</title>
        <authorList>
            <consortium name="US DOE Joint Genome Institute (JGI-PGF)"/>
            <person name="Walter F."/>
            <person name="Albersmeier A."/>
            <person name="Kalinowski J."/>
            <person name="Ruckert C."/>
        </authorList>
    </citation>
    <scope>NUCLEOTIDE SEQUENCE</scope>
    <source>
        <strain evidence="5">CGMCC 1.16012</strain>
    </source>
</reference>
<dbReference type="AlphaFoldDB" id="A0A917ENM6"/>
<evidence type="ECO:0000259" key="3">
    <source>
        <dbReference type="PROSITE" id="PS50042"/>
    </source>
</evidence>
<dbReference type="GO" id="GO:0008773">
    <property type="term" value="F:[protein-PII] uridylyltransferase activity"/>
    <property type="evidence" value="ECO:0007669"/>
    <property type="project" value="InterPro"/>
</dbReference>
<dbReference type="CDD" id="cd05401">
    <property type="entry name" value="NT_GlnE_GlnD_like"/>
    <property type="match status" value="1"/>
</dbReference>
<dbReference type="RefSeq" id="WP_095595494.1">
    <property type="nucleotide sequence ID" value="NZ_BMKN01000003.1"/>
</dbReference>
<evidence type="ECO:0000256" key="1">
    <source>
        <dbReference type="ARBA" id="ARBA00023122"/>
    </source>
</evidence>
<dbReference type="InterPro" id="IPR043519">
    <property type="entry name" value="NT_sf"/>
</dbReference>
<name>A0A917ENM6_9RHOB</name>
<dbReference type="Pfam" id="PF10335">
    <property type="entry name" value="DUF294_C"/>
    <property type="match status" value="1"/>
</dbReference>
<feature type="domain" description="CBS" evidence="4">
    <location>
        <begin position="147"/>
        <end position="203"/>
    </location>
</feature>
<dbReference type="CDD" id="cd00038">
    <property type="entry name" value="CAP_ED"/>
    <property type="match status" value="1"/>
</dbReference>
<dbReference type="Pfam" id="PF03445">
    <property type="entry name" value="DUF294"/>
    <property type="match status" value="1"/>
</dbReference>
<keyword evidence="5" id="KW-0418">Kinase</keyword>
<evidence type="ECO:0000256" key="2">
    <source>
        <dbReference type="PROSITE-ProRule" id="PRU00703"/>
    </source>
</evidence>
<dbReference type="Pfam" id="PF00027">
    <property type="entry name" value="cNMP_binding"/>
    <property type="match status" value="1"/>
</dbReference>
<dbReference type="Gene3D" id="3.10.580.10">
    <property type="entry name" value="CBS-domain"/>
    <property type="match status" value="1"/>
</dbReference>
<dbReference type="SUPFAM" id="SSF51206">
    <property type="entry name" value="cAMP-binding domain-like"/>
    <property type="match status" value="1"/>
</dbReference>
<dbReference type="CDD" id="cd04587">
    <property type="entry name" value="CBS_pair_CAP-ED_NT_Pol-beta-like_DUF294_assoc"/>
    <property type="match status" value="1"/>
</dbReference>
<accession>A0A917ENM6</accession>
<dbReference type="PROSITE" id="PS50042">
    <property type="entry name" value="CNMP_BINDING_3"/>
    <property type="match status" value="1"/>
</dbReference>
<feature type="domain" description="Cyclic nucleotide-binding" evidence="3">
    <location>
        <begin position="16"/>
        <end position="114"/>
    </location>
</feature>
<dbReference type="SUPFAM" id="SSF54631">
    <property type="entry name" value="CBS-domain pair"/>
    <property type="match status" value="1"/>
</dbReference>
<dbReference type="Pfam" id="PF00571">
    <property type="entry name" value="CBS"/>
    <property type="match status" value="2"/>
</dbReference>
<dbReference type="GO" id="GO:0016301">
    <property type="term" value="F:kinase activity"/>
    <property type="evidence" value="ECO:0007669"/>
    <property type="project" value="UniProtKB-KW"/>
</dbReference>
<dbReference type="InterPro" id="IPR018821">
    <property type="entry name" value="DUF294_put_nucleoTrafse_sb-bd"/>
</dbReference>
<dbReference type="SMART" id="SM00116">
    <property type="entry name" value="CBS"/>
    <property type="match status" value="2"/>
</dbReference>
<gene>
    <name evidence="5" type="ORF">GCM10011517_30110</name>
</gene>
<dbReference type="InterPro" id="IPR000644">
    <property type="entry name" value="CBS_dom"/>
</dbReference>
<keyword evidence="5" id="KW-0808">Transferase</keyword>
<keyword evidence="6" id="KW-1185">Reference proteome</keyword>
<comment type="caution">
    <text evidence="5">The sequence shown here is derived from an EMBL/GenBank/DDBJ whole genome shotgun (WGS) entry which is preliminary data.</text>
</comment>
<dbReference type="InterPro" id="IPR014710">
    <property type="entry name" value="RmlC-like_jellyroll"/>
</dbReference>
<protein>
    <submittedName>
        <fullName evidence="5">Histidine kinase</fullName>
    </submittedName>
</protein>
<dbReference type="InterPro" id="IPR046342">
    <property type="entry name" value="CBS_dom_sf"/>
</dbReference>
<evidence type="ECO:0000259" key="4">
    <source>
        <dbReference type="PROSITE" id="PS51371"/>
    </source>
</evidence>
<dbReference type="OrthoDB" id="9808528at2"/>
<dbReference type="EMBL" id="BMKN01000003">
    <property type="protein sequence ID" value="GGE60540.1"/>
    <property type="molecule type" value="Genomic_DNA"/>
</dbReference>
<dbReference type="PANTHER" id="PTHR43080:SF29">
    <property type="entry name" value="OS02G0818000 PROTEIN"/>
    <property type="match status" value="1"/>
</dbReference>
<dbReference type="InterPro" id="IPR000595">
    <property type="entry name" value="cNMP-bd_dom"/>
</dbReference>